<proteinExistence type="predicted"/>
<protein>
    <submittedName>
        <fullName evidence="1">Uncharacterized protein</fullName>
    </submittedName>
</protein>
<evidence type="ECO:0000313" key="1">
    <source>
        <dbReference type="EMBL" id="KXT10715.1"/>
    </source>
</evidence>
<keyword evidence="2" id="KW-1185">Reference proteome</keyword>
<accession>A0A139I7Y6</accession>
<comment type="caution">
    <text evidence="1">The sequence shown here is derived from an EMBL/GenBank/DDBJ whole genome shotgun (WGS) entry which is preliminary data.</text>
</comment>
<organism evidence="1 2">
    <name type="scientific">Pseudocercospora musae</name>
    <dbReference type="NCBI Taxonomy" id="113226"/>
    <lineage>
        <taxon>Eukaryota</taxon>
        <taxon>Fungi</taxon>
        <taxon>Dikarya</taxon>
        <taxon>Ascomycota</taxon>
        <taxon>Pezizomycotina</taxon>
        <taxon>Dothideomycetes</taxon>
        <taxon>Dothideomycetidae</taxon>
        <taxon>Mycosphaerellales</taxon>
        <taxon>Mycosphaerellaceae</taxon>
        <taxon>Pseudocercospora</taxon>
    </lineage>
</organism>
<dbReference type="EMBL" id="LFZO01000242">
    <property type="protein sequence ID" value="KXT10715.1"/>
    <property type="molecule type" value="Genomic_DNA"/>
</dbReference>
<sequence length="132" mass="15208">MRYRILPWFDILNPRTHDLSSRQPRRGLRYMLDWLPRHVTKPPSSIPRRDSISRYLWSSEEGLLEHACFAGKDVSNATKTLKDAAVVHEPELPIPGIGTWTLSGSATRLYLWPRSIVSHNSGKGRLQMRPHI</sequence>
<evidence type="ECO:0000313" key="2">
    <source>
        <dbReference type="Proteomes" id="UP000073492"/>
    </source>
</evidence>
<reference evidence="1 2" key="1">
    <citation type="submission" date="2015-07" db="EMBL/GenBank/DDBJ databases">
        <title>Comparative genomics of the Sigatoka disease complex on banana suggests a link between parallel evolutionary changes in Pseudocercospora fijiensis and Pseudocercospora eumusae and increased virulence on the banana host.</title>
        <authorList>
            <person name="Chang T.-C."/>
            <person name="Salvucci A."/>
            <person name="Crous P.W."/>
            <person name="Stergiopoulos I."/>
        </authorList>
    </citation>
    <scope>NUCLEOTIDE SEQUENCE [LARGE SCALE GENOMIC DNA]</scope>
    <source>
        <strain evidence="1 2">CBS 116634</strain>
    </source>
</reference>
<name>A0A139I7Y6_9PEZI</name>
<dbReference type="Proteomes" id="UP000073492">
    <property type="component" value="Unassembled WGS sequence"/>
</dbReference>
<dbReference type="AlphaFoldDB" id="A0A139I7Y6"/>
<gene>
    <name evidence="1" type="ORF">AC579_1827</name>
</gene>